<reference evidence="4" key="2">
    <citation type="journal article" date="2017" name="J. Anim. Genet.">
        <title>Multiple reference genome sequences of hot pepper reveal the massive evolution of plant disease resistance genes by retroduplication.</title>
        <authorList>
            <person name="Kim S."/>
            <person name="Park J."/>
            <person name="Yeom S.-I."/>
            <person name="Kim Y.-M."/>
            <person name="Seo E."/>
            <person name="Kim K.-T."/>
            <person name="Kim M.-S."/>
            <person name="Lee J.M."/>
            <person name="Cheong K."/>
            <person name="Shin H.-S."/>
            <person name="Kim S.-B."/>
            <person name="Han K."/>
            <person name="Lee J."/>
            <person name="Park M."/>
            <person name="Lee H.-A."/>
            <person name="Lee H.-Y."/>
            <person name="Lee Y."/>
            <person name="Oh S."/>
            <person name="Lee J.H."/>
            <person name="Choi E."/>
            <person name="Choi E."/>
            <person name="Lee S.E."/>
            <person name="Jeon J."/>
            <person name="Kim H."/>
            <person name="Choi G."/>
            <person name="Song H."/>
            <person name="Lee J."/>
            <person name="Lee S.-C."/>
            <person name="Kwon J.-K."/>
            <person name="Lee H.-Y."/>
            <person name="Koo N."/>
            <person name="Hong Y."/>
            <person name="Kim R.W."/>
            <person name="Kang W.-H."/>
            <person name="Huh J.H."/>
            <person name="Kang B.-C."/>
            <person name="Yang T.-J."/>
            <person name="Lee Y.-H."/>
            <person name="Bennetzen J.L."/>
            <person name="Choi D."/>
        </authorList>
    </citation>
    <scope>NUCLEOTIDE SEQUENCE [LARGE SCALE GENOMIC DNA]</scope>
    <source>
        <strain evidence="4">cv. PBC81</strain>
    </source>
</reference>
<gene>
    <name evidence="3" type="ORF">CQW23_18522</name>
</gene>
<comment type="caution">
    <text evidence="3">The sequence shown here is derived from an EMBL/GenBank/DDBJ whole genome shotgun (WGS) entry which is preliminary data.</text>
</comment>
<dbReference type="PANTHER" id="PTHR11864:SF0">
    <property type="entry name" value="PRP40 PRE-MRNA PROCESSING FACTOR 40 HOMOLOG A (YEAST)"/>
    <property type="match status" value="1"/>
</dbReference>
<dbReference type="OrthoDB" id="187617at2759"/>
<dbReference type="Pfam" id="PF00397">
    <property type="entry name" value="WW"/>
    <property type="match status" value="1"/>
</dbReference>
<protein>
    <recommendedName>
        <fullName evidence="2">WW domain-containing protein</fullName>
    </recommendedName>
</protein>
<evidence type="ECO:0000313" key="4">
    <source>
        <dbReference type="Proteomes" id="UP000224567"/>
    </source>
</evidence>
<dbReference type="PROSITE" id="PS50020">
    <property type="entry name" value="WW_DOMAIN_2"/>
    <property type="match status" value="1"/>
</dbReference>
<dbReference type="PANTHER" id="PTHR11864">
    <property type="entry name" value="PRE-MRNA-PROCESSING PROTEIN PRP40"/>
    <property type="match status" value="1"/>
</dbReference>
<dbReference type="InterPro" id="IPR039726">
    <property type="entry name" value="Prp40-like"/>
</dbReference>
<dbReference type="InterPro" id="IPR001202">
    <property type="entry name" value="WW_dom"/>
</dbReference>
<proteinExistence type="predicted"/>
<dbReference type="EMBL" id="MLFT02000008">
    <property type="protein sequence ID" value="PHT39668.1"/>
    <property type="molecule type" value="Genomic_DNA"/>
</dbReference>
<dbReference type="STRING" id="33114.A0A2G2W376"/>
<accession>A0A2G2W376</accession>
<dbReference type="Proteomes" id="UP000224567">
    <property type="component" value="Unassembled WGS sequence"/>
</dbReference>
<dbReference type="CDD" id="cd00201">
    <property type="entry name" value="WW"/>
    <property type="match status" value="1"/>
</dbReference>
<feature type="domain" description="WW" evidence="2">
    <location>
        <begin position="9"/>
        <end position="42"/>
    </location>
</feature>
<dbReference type="GO" id="GO:0071004">
    <property type="term" value="C:U2-type prespliceosome"/>
    <property type="evidence" value="ECO:0007669"/>
    <property type="project" value="TreeGrafter"/>
</dbReference>
<sequence length="316" mass="34220">MLFSLGQRADTSTNWREFTSLEGRKYYYNKVTRTSKWRIPDEVKLAPEKDTISHASNFGSIYVVKISSTGVDGSLVSAHGAKSSPITVSPSTNLPTTVSSESLSLSSKVSSPMIETVKMINSSEPSSPAVANSEKIGIAVTLGNLVAPPVYIFRFIRYKFVSGLCCFLFGIQFFYSSETTTTQDTVLYGDGFSLKNRQNVKKDAAITEIGGGTPSDEKIVKLGLLVYESKERQRVHSKLFWNLEILGLIARGIRPVVSGGKFRNAWKLTKDAPALRKSIGWRFSSTDTVASVADGGGRGGDASDSGGEGVRRLCGS</sequence>
<dbReference type="GO" id="GO:0045292">
    <property type="term" value="P:mRNA cis splicing, via spliceosome"/>
    <property type="evidence" value="ECO:0007669"/>
    <property type="project" value="InterPro"/>
</dbReference>
<dbReference type="AlphaFoldDB" id="A0A2G2W376"/>
<evidence type="ECO:0000256" key="1">
    <source>
        <dbReference type="SAM" id="MobiDB-lite"/>
    </source>
</evidence>
<dbReference type="SUPFAM" id="SSF51045">
    <property type="entry name" value="WW domain"/>
    <property type="match status" value="1"/>
</dbReference>
<dbReference type="GO" id="GO:0005685">
    <property type="term" value="C:U1 snRNP"/>
    <property type="evidence" value="ECO:0007669"/>
    <property type="project" value="TreeGrafter"/>
</dbReference>
<evidence type="ECO:0000259" key="2">
    <source>
        <dbReference type="PROSITE" id="PS50020"/>
    </source>
</evidence>
<name>A0A2G2W376_CAPBA</name>
<dbReference type="InterPro" id="IPR036020">
    <property type="entry name" value="WW_dom_sf"/>
</dbReference>
<reference evidence="3 4" key="1">
    <citation type="journal article" date="2017" name="Genome Biol.">
        <title>New reference genome sequences of hot pepper reveal the massive evolution of plant disease-resistance genes by retroduplication.</title>
        <authorList>
            <person name="Kim S."/>
            <person name="Park J."/>
            <person name="Yeom S.I."/>
            <person name="Kim Y.M."/>
            <person name="Seo E."/>
            <person name="Kim K.T."/>
            <person name="Kim M.S."/>
            <person name="Lee J.M."/>
            <person name="Cheong K."/>
            <person name="Shin H.S."/>
            <person name="Kim S.B."/>
            <person name="Han K."/>
            <person name="Lee J."/>
            <person name="Park M."/>
            <person name="Lee H.A."/>
            <person name="Lee H.Y."/>
            <person name="Lee Y."/>
            <person name="Oh S."/>
            <person name="Lee J.H."/>
            <person name="Choi E."/>
            <person name="Choi E."/>
            <person name="Lee S.E."/>
            <person name="Jeon J."/>
            <person name="Kim H."/>
            <person name="Choi G."/>
            <person name="Song H."/>
            <person name="Lee J."/>
            <person name="Lee S.C."/>
            <person name="Kwon J.K."/>
            <person name="Lee H.Y."/>
            <person name="Koo N."/>
            <person name="Hong Y."/>
            <person name="Kim R.W."/>
            <person name="Kang W.H."/>
            <person name="Huh J.H."/>
            <person name="Kang B.C."/>
            <person name="Yang T.J."/>
            <person name="Lee Y.H."/>
            <person name="Bennetzen J.L."/>
            <person name="Choi D."/>
        </authorList>
    </citation>
    <scope>NUCLEOTIDE SEQUENCE [LARGE SCALE GENOMIC DNA]</scope>
    <source>
        <strain evidence="4">cv. PBC81</strain>
    </source>
</reference>
<feature type="region of interest" description="Disordered" evidence="1">
    <location>
        <begin position="292"/>
        <end position="316"/>
    </location>
</feature>
<evidence type="ECO:0000313" key="3">
    <source>
        <dbReference type="EMBL" id="PHT39668.1"/>
    </source>
</evidence>
<dbReference type="SMART" id="SM00456">
    <property type="entry name" value="WW"/>
    <property type="match status" value="1"/>
</dbReference>
<organism evidence="3 4">
    <name type="scientific">Capsicum baccatum</name>
    <name type="common">Peruvian pepper</name>
    <dbReference type="NCBI Taxonomy" id="33114"/>
    <lineage>
        <taxon>Eukaryota</taxon>
        <taxon>Viridiplantae</taxon>
        <taxon>Streptophyta</taxon>
        <taxon>Embryophyta</taxon>
        <taxon>Tracheophyta</taxon>
        <taxon>Spermatophyta</taxon>
        <taxon>Magnoliopsida</taxon>
        <taxon>eudicotyledons</taxon>
        <taxon>Gunneridae</taxon>
        <taxon>Pentapetalae</taxon>
        <taxon>asterids</taxon>
        <taxon>lamiids</taxon>
        <taxon>Solanales</taxon>
        <taxon>Solanaceae</taxon>
        <taxon>Solanoideae</taxon>
        <taxon>Capsiceae</taxon>
        <taxon>Capsicum</taxon>
    </lineage>
</organism>
<keyword evidence="4" id="KW-1185">Reference proteome</keyword>
<dbReference type="GO" id="GO:0003723">
    <property type="term" value="F:RNA binding"/>
    <property type="evidence" value="ECO:0007669"/>
    <property type="project" value="TreeGrafter"/>
</dbReference>
<dbReference type="Gene3D" id="2.20.70.10">
    <property type="match status" value="1"/>
</dbReference>